<gene>
    <name evidence="1" type="ORF">NYO98_10335</name>
</gene>
<dbReference type="EMBL" id="JAPPUX010000003">
    <property type="protein sequence ID" value="MCY4726676.1"/>
    <property type="molecule type" value="Genomic_DNA"/>
</dbReference>
<dbReference type="RefSeq" id="WP_268111582.1">
    <property type="nucleotide sequence ID" value="NZ_JAPPUX010000003.1"/>
</dbReference>
<keyword evidence="2" id="KW-1185">Reference proteome</keyword>
<evidence type="ECO:0000313" key="2">
    <source>
        <dbReference type="Proteomes" id="UP001074726"/>
    </source>
</evidence>
<accession>A0ABT4CCZ6</accession>
<protein>
    <submittedName>
        <fullName evidence="1">Uncharacterized protein</fullName>
    </submittedName>
</protein>
<name>A0ABT4CCZ6_9ACTN</name>
<comment type="caution">
    <text evidence="1">The sequence shown here is derived from an EMBL/GenBank/DDBJ whole genome shotgun (WGS) entry which is preliminary data.</text>
</comment>
<reference evidence="1" key="1">
    <citation type="submission" date="2022-08" db="EMBL/GenBank/DDBJ databases">
        <title>Genome sequencing of Nocardioides sp. STR2.</title>
        <authorList>
            <person name="So Y."/>
        </authorList>
    </citation>
    <scope>NUCLEOTIDE SEQUENCE</scope>
    <source>
        <strain evidence="1">STR2</strain>
    </source>
</reference>
<sequence length="50" mass="5038">MTPPTGPTQRLNADANIAALIAAFAATHRPVVFVQAQGAVEPLDPAGGGR</sequence>
<dbReference type="Proteomes" id="UP001074726">
    <property type="component" value="Unassembled WGS sequence"/>
</dbReference>
<proteinExistence type="predicted"/>
<organism evidence="1 2">
    <name type="scientific">Nocardioides pini</name>
    <dbReference type="NCBI Taxonomy" id="2975053"/>
    <lineage>
        <taxon>Bacteria</taxon>
        <taxon>Bacillati</taxon>
        <taxon>Actinomycetota</taxon>
        <taxon>Actinomycetes</taxon>
        <taxon>Propionibacteriales</taxon>
        <taxon>Nocardioidaceae</taxon>
        <taxon>Nocardioides</taxon>
    </lineage>
</organism>
<evidence type="ECO:0000313" key="1">
    <source>
        <dbReference type="EMBL" id="MCY4726676.1"/>
    </source>
</evidence>